<keyword evidence="10" id="KW-0812">Transmembrane</keyword>
<feature type="transmembrane region" description="Helical" evidence="10">
    <location>
        <begin position="6"/>
        <end position="28"/>
    </location>
</feature>
<proteinExistence type="predicted"/>
<evidence type="ECO:0000313" key="13">
    <source>
        <dbReference type="Proteomes" id="UP000487268"/>
    </source>
</evidence>
<accession>A0A7K0C8G7</accession>
<reference evidence="12 13" key="1">
    <citation type="submission" date="2019-10" db="EMBL/GenBank/DDBJ databases">
        <title>Actinomadura rubteroloni sp. nov. and Actinomadura macrotermitis sp. nov., isolated from the gut of fungus growing-termite Macrotermes natalensis.</title>
        <authorList>
            <person name="Benndorf R."/>
            <person name="Martin K."/>
            <person name="Kuefner M."/>
            <person name="De Beer W."/>
            <person name="Kaster A.-K."/>
            <person name="Vollmers J."/>
            <person name="Poulsen M."/>
            <person name="Beemelmanns C."/>
        </authorList>
    </citation>
    <scope>NUCLEOTIDE SEQUENCE [LARGE SCALE GENOMIC DNA]</scope>
    <source>
        <strain evidence="12 13">RB68</strain>
    </source>
</reference>
<evidence type="ECO:0000256" key="8">
    <source>
        <dbReference type="ARBA" id="ARBA00023012"/>
    </source>
</evidence>
<keyword evidence="7" id="KW-0067">ATP-binding</keyword>
<dbReference type="SUPFAM" id="SSF55874">
    <property type="entry name" value="ATPase domain of HSP90 chaperone/DNA topoisomerase II/histidine kinase"/>
    <property type="match status" value="1"/>
</dbReference>
<dbReference type="EC" id="2.7.13.3" evidence="2"/>
<evidence type="ECO:0000256" key="3">
    <source>
        <dbReference type="ARBA" id="ARBA00022553"/>
    </source>
</evidence>
<feature type="transmembrane region" description="Helical" evidence="10">
    <location>
        <begin position="120"/>
        <end position="140"/>
    </location>
</feature>
<dbReference type="GO" id="GO:0000155">
    <property type="term" value="F:phosphorelay sensor kinase activity"/>
    <property type="evidence" value="ECO:0007669"/>
    <property type="project" value="InterPro"/>
</dbReference>
<protein>
    <recommendedName>
        <fullName evidence="2">histidine kinase</fullName>
        <ecNumber evidence="2">2.7.13.3</ecNumber>
    </recommendedName>
</protein>
<dbReference type="InterPro" id="IPR050482">
    <property type="entry name" value="Sensor_HK_TwoCompSys"/>
</dbReference>
<evidence type="ECO:0000313" key="12">
    <source>
        <dbReference type="EMBL" id="MQY09084.1"/>
    </source>
</evidence>
<dbReference type="InterPro" id="IPR011712">
    <property type="entry name" value="Sig_transdc_His_kin_sub3_dim/P"/>
</dbReference>
<sequence>MRIAWWPAPVVDAVAIAVAVLIGVLNLWPRYAQEAGTLAKADLAAGLACCPALVMRRRRPAGLALVVTAVSAVSLVAGGAAFVATLSVAVRRPWPVAAGIGALGVLTGMIAVALRPPPELPYAANVAIIALLTAATVGWGQAVRARRQLLASLAERARRAESDRHLREAEARRLERVRIAREMHDVLAHRMSLLSVHAGALEFRPDASPEEISRAAGVIRSGVHQMLVDLREVIGLLREDPADGGDAPPPSLAGVAGLVEESRRAGAQVALELDVGNMAMVPTLAGRTAYRVVQEGLTNARKHAPGMPVTVTVRGGAGHGLEVQVRQPLPGPDRGRPAIPGTGTGLTGLSERATLAGGRLEHGPVAGAHLLRAWLPWEA</sequence>
<organism evidence="12 13">
    <name type="scientific">Actinomadura macrotermitis</name>
    <dbReference type="NCBI Taxonomy" id="2585200"/>
    <lineage>
        <taxon>Bacteria</taxon>
        <taxon>Bacillati</taxon>
        <taxon>Actinomycetota</taxon>
        <taxon>Actinomycetes</taxon>
        <taxon>Streptosporangiales</taxon>
        <taxon>Thermomonosporaceae</taxon>
        <taxon>Actinomadura</taxon>
    </lineage>
</organism>
<dbReference type="GO" id="GO:0005524">
    <property type="term" value="F:ATP binding"/>
    <property type="evidence" value="ECO:0007669"/>
    <property type="project" value="UniProtKB-KW"/>
</dbReference>
<dbReference type="Gene3D" id="3.30.565.10">
    <property type="entry name" value="Histidine kinase-like ATPase, C-terminal domain"/>
    <property type="match status" value="1"/>
</dbReference>
<dbReference type="GO" id="GO:0046983">
    <property type="term" value="F:protein dimerization activity"/>
    <property type="evidence" value="ECO:0007669"/>
    <property type="project" value="InterPro"/>
</dbReference>
<comment type="catalytic activity">
    <reaction evidence="1">
        <text>ATP + protein L-histidine = ADP + protein N-phospho-L-histidine.</text>
        <dbReference type="EC" id="2.7.13.3"/>
    </reaction>
</comment>
<dbReference type="GO" id="GO:0016020">
    <property type="term" value="C:membrane"/>
    <property type="evidence" value="ECO:0007669"/>
    <property type="project" value="InterPro"/>
</dbReference>
<feature type="transmembrane region" description="Helical" evidence="10">
    <location>
        <begin position="61"/>
        <end position="84"/>
    </location>
</feature>
<keyword evidence="3" id="KW-0597">Phosphoprotein</keyword>
<evidence type="ECO:0000256" key="7">
    <source>
        <dbReference type="ARBA" id="ARBA00022840"/>
    </source>
</evidence>
<dbReference type="Gene3D" id="1.20.5.1930">
    <property type="match status" value="1"/>
</dbReference>
<keyword evidence="10" id="KW-0472">Membrane</keyword>
<evidence type="ECO:0000259" key="11">
    <source>
        <dbReference type="Pfam" id="PF07730"/>
    </source>
</evidence>
<evidence type="ECO:0000256" key="6">
    <source>
        <dbReference type="ARBA" id="ARBA00022777"/>
    </source>
</evidence>
<feature type="domain" description="Signal transduction histidine kinase subgroup 3 dimerisation and phosphoacceptor" evidence="11">
    <location>
        <begin position="175"/>
        <end position="240"/>
    </location>
</feature>
<comment type="caution">
    <text evidence="12">The sequence shown here is derived from an EMBL/GenBank/DDBJ whole genome shotgun (WGS) entry which is preliminary data.</text>
</comment>
<dbReference type="AlphaFoldDB" id="A0A7K0C8G7"/>
<dbReference type="RefSeq" id="WP_153540475.1">
    <property type="nucleotide sequence ID" value="NZ_WEGH01000005.1"/>
</dbReference>
<keyword evidence="10" id="KW-1133">Transmembrane helix</keyword>
<dbReference type="CDD" id="cd16917">
    <property type="entry name" value="HATPase_UhpB-NarQ-NarX-like"/>
    <property type="match status" value="1"/>
</dbReference>
<keyword evidence="8" id="KW-0902">Two-component regulatory system</keyword>
<dbReference type="InterPro" id="IPR036890">
    <property type="entry name" value="HATPase_C_sf"/>
</dbReference>
<dbReference type="Proteomes" id="UP000487268">
    <property type="component" value="Unassembled WGS sequence"/>
</dbReference>
<evidence type="ECO:0000256" key="5">
    <source>
        <dbReference type="ARBA" id="ARBA00022741"/>
    </source>
</evidence>
<keyword evidence="5" id="KW-0547">Nucleotide-binding</keyword>
<dbReference type="Pfam" id="PF07730">
    <property type="entry name" value="HisKA_3"/>
    <property type="match status" value="1"/>
</dbReference>
<evidence type="ECO:0000256" key="2">
    <source>
        <dbReference type="ARBA" id="ARBA00012438"/>
    </source>
</evidence>
<feature type="region of interest" description="Disordered" evidence="9">
    <location>
        <begin position="326"/>
        <end position="348"/>
    </location>
</feature>
<evidence type="ECO:0000256" key="9">
    <source>
        <dbReference type="SAM" id="MobiDB-lite"/>
    </source>
</evidence>
<evidence type="ECO:0000256" key="4">
    <source>
        <dbReference type="ARBA" id="ARBA00022679"/>
    </source>
</evidence>
<keyword evidence="6" id="KW-0418">Kinase</keyword>
<evidence type="ECO:0000256" key="10">
    <source>
        <dbReference type="SAM" id="Phobius"/>
    </source>
</evidence>
<evidence type="ECO:0000256" key="1">
    <source>
        <dbReference type="ARBA" id="ARBA00000085"/>
    </source>
</evidence>
<gene>
    <name evidence="12" type="ORF">ACRB68_71960</name>
</gene>
<dbReference type="PANTHER" id="PTHR24421:SF10">
    <property type="entry name" value="NITRATE_NITRITE SENSOR PROTEIN NARQ"/>
    <property type="match status" value="1"/>
</dbReference>
<dbReference type="PANTHER" id="PTHR24421">
    <property type="entry name" value="NITRATE/NITRITE SENSOR PROTEIN NARX-RELATED"/>
    <property type="match status" value="1"/>
</dbReference>
<feature type="transmembrane region" description="Helical" evidence="10">
    <location>
        <begin position="96"/>
        <end position="114"/>
    </location>
</feature>
<keyword evidence="13" id="KW-1185">Reference proteome</keyword>
<dbReference type="EMBL" id="WEGH01000005">
    <property type="protein sequence ID" value="MQY09084.1"/>
    <property type="molecule type" value="Genomic_DNA"/>
</dbReference>
<dbReference type="OrthoDB" id="227596at2"/>
<name>A0A7K0C8G7_9ACTN</name>
<keyword evidence="4" id="KW-0808">Transferase</keyword>